<dbReference type="GO" id="GO:0008270">
    <property type="term" value="F:zinc ion binding"/>
    <property type="evidence" value="ECO:0007669"/>
    <property type="project" value="TreeGrafter"/>
</dbReference>
<reference evidence="2" key="1">
    <citation type="submission" date="2021-01" db="EMBL/GenBank/DDBJ databases">
        <authorList>
            <consortium name="Genoscope - CEA"/>
            <person name="William W."/>
        </authorList>
    </citation>
    <scope>NUCLEOTIDE SEQUENCE</scope>
</reference>
<organism evidence="2 3">
    <name type="scientific">Paramecium pentaurelia</name>
    <dbReference type="NCBI Taxonomy" id="43138"/>
    <lineage>
        <taxon>Eukaryota</taxon>
        <taxon>Sar</taxon>
        <taxon>Alveolata</taxon>
        <taxon>Ciliophora</taxon>
        <taxon>Intramacronucleata</taxon>
        <taxon>Oligohymenophorea</taxon>
        <taxon>Peniculida</taxon>
        <taxon>Parameciidae</taxon>
        <taxon>Paramecium</taxon>
    </lineage>
</organism>
<accession>A0A8S1SBI8</accession>
<keyword evidence="1" id="KW-1133">Transmembrane helix</keyword>
<dbReference type="Proteomes" id="UP000689195">
    <property type="component" value="Unassembled WGS sequence"/>
</dbReference>
<sequence length="475" mass="55578">MNYLSFIDIFGVEFRQQIHLNVKSQKSVFGGITSLLILATSLGYLIYILNEWIQFRLLPKSTSTMKANLTSELQYDEDAILFEFFYWKYSEQQSDPFNQQNNILTPLGIYFEDGQPTTIFSFLSQVESLSYYGTKKFGLNQFKLSQNSNGTSKENVREMMLVFVRCNQTYLSENQTCASQQEIDHFFDSAVNYMAFQINLKQFNSQTEVFEFVKKTYYFSLDKAISTQSQILLKQTQAFIDSGIILNSIQEETFVQDAYILTTSASINFWKKIIGMDTYFNMIFRLDPVSEELNIVYPKLGEVLAQVGSIVNMLMILKYIILYYNEKLLEHTFIDQVLSFYFTDYKQIKKSKVNYDKKACSILVEQAQKRLVYINIIYELSRIQLFLQNHFGRKKLQESHSMGILLKPPNKNLNQDLEQALAQCQEENLEDENQKFHIQDFFLLSQPKQLLNQIEDQSVRKHDPIITPNLNHSLQ</sequence>
<evidence type="ECO:0000256" key="1">
    <source>
        <dbReference type="SAM" id="Phobius"/>
    </source>
</evidence>
<dbReference type="EMBL" id="CAJJDO010000005">
    <property type="protein sequence ID" value="CAD8136512.1"/>
    <property type="molecule type" value="Genomic_DNA"/>
</dbReference>
<evidence type="ECO:0000313" key="3">
    <source>
        <dbReference type="Proteomes" id="UP000689195"/>
    </source>
</evidence>
<dbReference type="AlphaFoldDB" id="A0A8S1SBI8"/>
<gene>
    <name evidence="2" type="ORF">PPENT_87.1.T0050187</name>
</gene>
<feature type="transmembrane region" description="Helical" evidence="1">
    <location>
        <begin position="28"/>
        <end position="49"/>
    </location>
</feature>
<dbReference type="OrthoDB" id="303855at2759"/>
<evidence type="ECO:0008006" key="4">
    <source>
        <dbReference type="Google" id="ProtNLM"/>
    </source>
</evidence>
<name>A0A8S1SBI8_9CILI</name>
<evidence type="ECO:0000313" key="2">
    <source>
        <dbReference type="EMBL" id="CAD8136512.1"/>
    </source>
</evidence>
<dbReference type="PANTHER" id="PTHR12621">
    <property type="entry name" value="CYSTEINE AND HISTIDINE-RICH DOMAIN CHORD -CONTAINING PROTEIN"/>
    <property type="match status" value="1"/>
</dbReference>
<keyword evidence="1" id="KW-0472">Membrane</keyword>
<dbReference type="PANTHER" id="PTHR12621:SF7">
    <property type="entry name" value="CYSTEINE AND HISTIDINE-RICH DOMAIN-CONTAINING PROTEIN 1"/>
    <property type="match status" value="1"/>
</dbReference>
<keyword evidence="3" id="KW-1185">Reference proteome</keyword>
<protein>
    <recommendedName>
        <fullName evidence="4">Transmembrane protein</fullName>
    </recommendedName>
</protein>
<comment type="caution">
    <text evidence="2">The sequence shown here is derived from an EMBL/GenBank/DDBJ whole genome shotgun (WGS) entry which is preliminary data.</text>
</comment>
<keyword evidence="1" id="KW-0812">Transmembrane</keyword>
<proteinExistence type="predicted"/>